<feature type="region of interest" description="Disordered" evidence="5">
    <location>
        <begin position="462"/>
        <end position="766"/>
    </location>
</feature>
<dbReference type="PANTHER" id="PTHR21680:SF0">
    <property type="entry name" value="COILED-COIL DOMAIN-CONTAINING PROTEIN 124"/>
    <property type="match status" value="1"/>
</dbReference>
<evidence type="ECO:0000313" key="8">
    <source>
        <dbReference type="Proteomes" id="UP000708208"/>
    </source>
</evidence>
<dbReference type="InterPro" id="IPR054414">
    <property type="entry name" value="Ccdc124/Oxs1_C"/>
</dbReference>
<feature type="region of interest" description="Disordered" evidence="5">
    <location>
        <begin position="331"/>
        <end position="361"/>
    </location>
</feature>
<feature type="compositionally biased region" description="Low complexity" evidence="5">
    <location>
        <begin position="661"/>
        <end position="678"/>
    </location>
</feature>
<sequence length="1192" mass="130256">MPKNSSWGQNTKAVEAKARKATAQKAEQEKKQRAAEDAYWEDDDKSLAKKQNRKDEKEKKRVEQLDRKKANKMLADEEVVEEKKPTQAPAKITQAQIQAEREKREAAARKATAAAGTPKTPKPAPLPENLNRLSAPDEEARTVDEALKMLTVSDPSTVDKHPERRLKAAYTAFEDARMPEVKAENPSLRLTQLKQLIWNEWKKSPENPMNQEEVVYDLPVTMDILQKSPKCPCQYLIRYLVFVFAAIALATATAEIPSKNQVKSLFDDLPLNGAIPTTLNSKDLLQHEPREKIQSTVEKSFESVNSVRKDGTKSLFDQLPDQGAMKNKNSAIIPAEKDPDSNTRAQRHSLSSELSPPSRFRGESFEIEHKPATDLNLSFFNSNLLPPIVRSLTQDDHRTGNPQYGAPSAHSTIPILTNVNTQNSGYESNFPPGAEPALIREIGTSSFSNEKYSNVVRVPESGYKTASSGGSTVVVYTNSQPNSESLPAPSGNYGPPKDSSRGKEESSKSEIHYHYHINNDQGKQNPNSPSVSYGQPNPPPKSSYESPRLRKPPGNVYLPPSKTVFGGYSEAQQDTPGIFPPAPPSSEEETPDVFPPAPPLTPQDTPSGYGSGSLGQTRPPSQGHSRPRPPSGNSRPRPPPHGHSRPRPPSHGHSRPRPPSHGHQLPSSQGQQTQSPGQQGYGNAYSSISTLADEEAQREEQLTHDLQNEDFQSRTLLSGSYDTSNRHLSRPGINQYGAPSTSYGPPPPVYGPQDTSPPAPNDQGQGLTQLTQTSITLETIPITTTETRLVTVPKITQTLGSTKNQFDAPVPPQNSPPFISGGYGSGDQSPGANAGPPAPPSASASTRNILNEQLLQLNPGTSGQSDLSDIDLLSLLQSQDTDIINSQGGSVLGTNFRTAGLPELRNSGGLNSHNLGAGSLRDYQLGNGLLSGYSGLRGSTPVLTGDAIGALSDLIREQRLQRTSSELRQRLRSQNRNADRTRQTYRNLFYKGALLLGGLSLIPTVATVAPFTAGARASLLPFSGRRKRSVDQNTIGELNIRTCLELPPLVIPMPQNGSRSLSILTVRRRNCKDPAKRVSFRGTFKDKLPKQNSLLDSLPFKGAIIPPDVQAELERFFPLEEILQNTQCIQRYFCENLLEIQTLKKPHSTSLLLSALTRNVGKNIWLQEAMTAAKNRQCGAFYCHVTTPPIIA</sequence>
<feature type="compositionally biased region" description="Basic and acidic residues" evidence="5">
    <location>
        <begin position="698"/>
        <end position="707"/>
    </location>
</feature>
<name>A0A8J2K9F0_9HEXA</name>
<dbReference type="GO" id="GO:0005634">
    <property type="term" value="C:nucleus"/>
    <property type="evidence" value="ECO:0007669"/>
    <property type="project" value="TreeGrafter"/>
</dbReference>
<feature type="compositionally biased region" description="Polar residues" evidence="5">
    <location>
        <begin position="1"/>
        <end position="12"/>
    </location>
</feature>
<feature type="coiled-coil region" evidence="4">
    <location>
        <begin position="957"/>
        <end position="984"/>
    </location>
</feature>
<feature type="compositionally biased region" description="Pro residues" evidence="5">
    <location>
        <begin position="744"/>
        <end position="760"/>
    </location>
</feature>
<feature type="region of interest" description="Disordered" evidence="5">
    <location>
        <begin position="802"/>
        <end position="845"/>
    </location>
</feature>
<comment type="similarity">
    <text evidence="2">Belongs to the CCDC124 family.</text>
</comment>
<evidence type="ECO:0000256" key="5">
    <source>
        <dbReference type="SAM" id="MobiDB-lite"/>
    </source>
</evidence>
<dbReference type="AlphaFoldDB" id="A0A8J2K9F0"/>
<feature type="compositionally biased region" description="Low complexity" evidence="5">
    <location>
        <begin position="829"/>
        <end position="845"/>
    </location>
</feature>
<comment type="caution">
    <text evidence="7">The sequence shown here is derived from an EMBL/GenBank/DDBJ whole genome shotgun (WGS) entry which is preliminary data.</text>
</comment>
<feature type="compositionally biased region" description="Basic residues" evidence="5">
    <location>
        <begin position="638"/>
        <end position="660"/>
    </location>
</feature>
<feature type="compositionally biased region" description="Polar residues" evidence="5">
    <location>
        <begin position="709"/>
        <end position="723"/>
    </location>
</feature>
<dbReference type="GO" id="GO:0006366">
    <property type="term" value="P:transcription by RNA polymerase II"/>
    <property type="evidence" value="ECO:0007669"/>
    <property type="project" value="TreeGrafter"/>
</dbReference>
<feature type="compositionally biased region" description="Basic and acidic residues" evidence="5">
    <location>
        <begin position="26"/>
        <end position="36"/>
    </location>
</feature>
<organism evidence="7 8">
    <name type="scientific">Allacma fusca</name>
    <dbReference type="NCBI Taxonomy" id="39272"/>
    <lineage>
        <taxon>Eukaryota</taxon>
        <taxon>Metazoa</taxon>
        <taxon>Ecdysozoa</taxon>
        <taxon>Arthropoda</taxon>
        <taxon>Hexapoda</taxon>
        <taxon>Collembola</taxon>
        <taxon>Symphypleona</taxon>
        <taxon>Sminthuridae</taxon>
        <taxon>Allacma</taxon>
    </lineage>
</organism>
<evidence type="ECO:0000313" key="7">
    <source>
        <dbReference type="EMBL" id="CAG7730921.1"/>
    </source>
</evidence>
<accession>A0A8J2K9F0</accession>
<feature type="region of interest" description="Disordered" evidence="5">
    <location>
        <begin position="1"/>
        <end position="138"/>
    </location>
</feature>
<evidence type="ECO:0000256" key="2">
    <source>
        <dbReference type="ARBA" id="ARBA00008296"/>
    </source>
</evidence>
<comment type="subcellular location">
    <subcellularLocation>
        <location evidence="1">Midbody</location>
    </subcellularLocation>
</comment>
<keyword evidence="8" id="KW-1185">Reference proteome</keyword>
<dbReference type="EMBL" id="CAJVCH010202570">
    <property type="protein sequence ID" value="CAG7730921.1"/>
    <property type="molecule type" value="Genomic_DNA"/>
</dbReference>
<feature type="compositionally biased region" description="Polar residues" evidence="5">
    <location>
        <begin position="464"/>
        <end position="485"/>
    </location>
</feature>
<evidence type="ECO:0000256" key="3">
    <source>
        <dbReference type="ARBA" id="ARBA00023054"/>
    </source>
</evidence>
<dbReference type="GO" id="GO:0003713">
    <property type="term" value="F:transcription coactivator activity"/>
    <property type="evidence" value="ECO:0007669"/>
    <property type="project" value="TreeGrafter"/>
</dbReference>
<feature type="compositionally biased region" description="Basic and acidic residues" evidence="5">
    <location>
        <begin position="99"/>
        <end position="108"/>
    </location>
</feature>
<reference evidence="7" key="1">
    <citation type="submission" date="2021-06" db="EMBL/GenBank/DDBJ databases">
        <authorList>
            <person name="Hodson N. C."/>
            <person name="Mongue J. A."/>
            <person name="Jaron S. K."/>
        </authorList>
    </citation>
    <scope>NUCLEOTIDE SEQUENCE</scope>
</reference>
<gene>
    <name evidence="7" type="ORF">AFUS01_LOCUS19534</name>
</gene>
<dbReference type="PANTHER" id="PTHR21680">
    <property type="entry name" value="COILED-COIL DOMAIN-CONTAINING PROTEIN 124"/>
    <property type="match status" value="1"/>
</dbReference>
<keyword evidence="3 4" id="KW-0175">Coiled coil</keyword>
<feature type="compositionally biased region" description="Low complexity" evidence="5">
    <location>
        <begin position="109"/>
        <end position="119"/>
    </location>
</feature>
<dbReference type="Proteomes" id="UP000708208">
    <property type="component" value="Unassembled WGS sequence"/>
</dbReference>
<feature type="compositionally biased region" description="Polar residues" evidence="5">
    <location>
        <begin position="518"/>
        <end position="535"/>
    </location>
</feature>
<feature type="domain" description="Coiled-coil" evidence="6">
    <location>
        <begin position="129"/>
        <end position="211"/>
    </location>
</feature>
<evidence type="ECO:0000256" key="1">
    <source>
        <dbReference type="ARBA" id="ARBA00004214"/>
    </source>
</evidence>
<feature type="compositionally biased region" description="Basic and acidic residues" evidence="5">
    <location>
        <begin position="53"/>
        <end position="68"/>
    </location>
</feature>
<dbReference type="OrthoDB" id="76412at2759"/>
<evidence type="ECO:0000259" key="6">
    <source>
        <dbReference type="Pfam" id="PF06244"/>
    </source>
</evidence>
<feature type="compositionally biased region" description="Polar residues" evidence="5">
    <location>
        <begin position="342"/>
        <end position="355"/>
    </location>
</feature>
<feature type="compositionally biased region" description="Basic and acidic residues" evidence="5">
    <location>
        <begin position="498"/>
        <end position="513"/>
    </location>
</feature>
<dbReference type="GO" id="GO:0030496">
    <property type="term" value="C:midbody"/>
    <property type="evidence" value="ECO:0007669"/>
    <property type="project" value="UniProtKB-SubCell"/>
</dbReference>
<proteinExistence type="inferred from homology"/>
<protein>
    <recommendedName>
        <fullName evidence="6">Coiled-coil domain-containing protein</fullName>
    </recommendedName>
</protein>
<dbReference type="InterPro" id="IPR010422">
    <property type="entry name" value="Ccdc124/Oxs1"/>
</dbReference>
<dbReference type="Pfam" id="PF06244">
    <property type="entry name" value="Ccdc124"/>
    <property type="match status" value="1"/>
</dbReference>
<evidence type="ECO:0000256" key="4">
    <source>
        <dbReference type="SAM" id="Coils"/>
    </source>
</evidence>